<evidence type="ECO:0000256" key="6">
    <source>
        <dbReference type="ARBA" id="ARBA00023136"/>
    </source>
</evidence>
<sequence length="609" mass="66286">MLFILIITIGLFAWGKFTPDIVALISMISLFITGILDVTETLSGFSNPTVIMIAALFIIGEGIAQTGWTAMAGKKFVEWAGKSVPKLLVIVTLGAGVLSGFVSNTGTVATLTPLTISSAWSIGTLPSKMLMPVAFGSNTGGLLTLTGTPPNIIANNALIDAGFEGFSFFEFALIGLPLLLIALLYFRFIGYKLLPKNKTNNKPINIETTLHNWIEAYKIDSGYYRLRIRNLSPLINTKLEDWDFEKNYNVSIIRLKRRHPNILKGIHDFEEFPSTSTELRYHDVITVKGDTGAINRLMIKFRLGLLPLEPITDELKNNLINQEVGMTEVIVNPNSILVGRRYKLGDYFKRYGIQLLAASRNNKPLKEKEIIVKAGDAFLIRGTWEHIDDLKKQHENLVIIGSPEGMAKNVENLSAKSYIALASLILMIVFMIFKIVPGAIAALISAGIVLLTGCVPISKAYKGISWTSVVMIAAMIPMGIALQKTGTAQIIANGLVDYLGAIHPILLLGGVFLLTTTFSQIINNSATAVLMAPIVILAANSLSLSPAPFMIVVAISASTAFLTPIGTTTNAMVMTAGGYKFMNYMKVGAPLLLAFFIISMILVPIIWPF</sequence>
<proteinExistence type="predicted"/>
<dbReference type="PANTHER" id="PTHR43652:SF1">
    <property type="entry name" value="RESPONSE REGULATOR"/>
    <property type="match status" value="1"/>
</dbReference>
<evidence type="ECO:0000256" key="3">
    <source>
        <dbReference type="ARBA" id="ARBA00022692"/>
    </source>
</evidence>
<feature type="domain" description="RCK C-terminal" evidence="8">
    <location>
        <begin position="314"/>
        <end position="396"/>
    </location>
</feature>
<evidence type="ECO:0000256" key="2">
    <source>
        <dbReference type="ARBA" id="ARBA00022448"/>
    </source>
</evidence>
<accession>A0ABT0QGF5</accession>
<keyword evidence="3 7" id="KW-0812">Transmembrane</keyword>
<evidence type="ECO:0000256" key="1">
    <source>
        <dbReference type="ARBA" id="ARBA00004141"/>
    </source>
</evidence>
<feature type="transmembrane region" description="Helical" evidence="7">
    <location>
        <begin position="50"/>
        <end position="72"/>
    </location>
</feature>
<organism evidence="9 10">
    <name type="scientific">Jejuia spongiicola</name>
    <dbReference type="NCBI Taxonomy" id="2942207"/>
    <lineage>
        <taxon>Bacteria</taxon>
        <taxon>Pseudomonadati</taxon>
        <taxon>Bacteroidota</taxon>
        <taxon>Flavobacteriia</taxon>
        <taxon>Flavobacteriales</taxon>
        <taxon>Flavobacteriaceae</taxon>
        <taxon>Jejuia</taxon>
    </lineage>
</organism>
<dbReference type="Pfam" id="PF02080">
    <property type="entry name" value="TrkA_C"/>
    <property type="match status" value="1"/>
</dbReference>
<evidence type="ECO:0000256" key="5">
    <source>
        <dbReference type="ARBA" id="ARBA00022989"/>
    </source>
</evidence>
<dbReference type="Proteomes" id="UP001165381">
    <property type="component" value="Unassembled WGS sequence"/>
</dbReference>
<keyword evidence="4" id="KW-0677">Repeat</keyword>
<evidence type="ECO:0000313" key="9">
    <source>
        <dbReference type="EMBL" id="MCL6296071.1"/>
    </source>
</evidence>
<dbReference type="EMBL" id="JAMFLZ010000006">
    <property type="protein sequence ID" value="MCL6296071.1"/>
    <property type="molecule type" value="Genomic_DNA"/>
</dbReference>
<protein>
    <submittedName>
        <fullName evidence="9">SLC13 family permease</fullName>
    </submittedName>
</protein>
<feature type="transmembrane region" description="Helical" evidence="7">
    <location>
        <begin position="547"/>
        <end position="566"/>
    </location>
</feature>
<dbReference type="PROSITE" id="PS01271">
    <property type="entry name" value="NA_SULFATE"/>
    <property type="match status" value="1"/>
</dbReference>
<feature type="transmembrane region" description="Helical" evidence="7">
    <location>
        <begin position="166"/>
        <end position="186"/>
    </location>
</feature>
<dbReference type="PANTHER" id="PTHR43652">
    <property type="entry name" value="BASIC AMINO ACID ANTIPORTER YFCC-RELATED"/>
    <property type="match status" value="1"/>
</dbReference>
<dbReference type="PROSITE" id="PS51202">
    <property type="entry name" value="RCK_C"/>
    <property type="match status" value="1"/>
</dbReference>
<reference evidence="9" key="1">
    <citation type="submission" date="2022-05" db="EMBL/GenBank/DDBJ databases">
        <authorList>
            <person name="Park J.-S."/>
        </authorList>
    </citation>
    <scope>NUCLEOTIDE SEQUENCE</scope>
    <source>
        <strain evidence="9">2012CJ34-3</strain>
    </source>
</reference>
<comment type="caution">
    <text evidence="9">The sequence shown here is derived from an EMBL/GenBank/DDBJ whole genome shotgun (WGS) entry which is preliminary data.</text>
</comment>
<dbReference type="InterPro" id="IPR051679">
    <property type="entry name" value="DASS-Related_Transporters"/>
</dbReference>
<keyword evidence="5 7" id="KW-1133">Transmembrane helix</keyword>
<dbReference type="InterPro" id="IPR004680">
    <property type="entry name" value="Cit_transptr-like_dom"/>
</dbReference>
<dbReference type="InterPro" id="IPR006037">
    <property type="entry name" value="RCK_C"/>
</dbReference>
<feature type="transmembrane region" description="Helical" evidence="7">
    <location>
        <begin position="84"/>
        <end position="102"/>
    </location>
</feature>
<keyword evidence="2" id="KW-0813">Transport</keyword>
<dbReference type="SUPFAM" id="SSF116726">
    <property type="entry name" value="TrkA C-terminal domain-like"/>
    <property type="match status" value="2"/>
</dbReference>
<feature type="transmembrane region" description="Helical" evidence="7">
    <location>
        <begin position="587"/>
        <end position="607"/>
    </location>
</feature>
<keyword evidence="10" id="KW-1185">Reference proteome</keyword>
<gene>
    <name evidence="9" type="ORF">M3P09_13755</name>
</gene>
<evidence type="ECO:0000256" key="7">
    <source>
        <dbReference type="SAM" id="Phobius"/>
    </source>
</evidence>
<feature type="transmembrane region" description="Helical" evidence="7">
    <location>
        <begin position="464"/>
        <end position="483"/>
    </location>
</feature>
<feature type="transmembrane region" description="Helical" evidence="7">
    <location>
        <begin position="521"/>
        <end position="541"/>
    </location>
</feature>
<feature type="transmembrane region" description="Helical" evidence="7">
    <location>
        <begin position="495"/>
        <end position="514"/>
    </location>
</feature>
<name>A0ABT0QGF5_9FLAO</name>
<evidence type="ECO:0000256" key="4">
    <source>
        <dbReference type="ARBA" id="ARBA00022737"/>
    </source>
</evidence>
<dbReference type="Gene3D" id="3.30.70.1450">
    <property type="entry name" value="Regulator of K+ conductance, C-terminal domain"/>
    <property type="match status" value="2"/>
</dbReference>
<dbReference type="InterPro" id="IPR036721">
    <property type="entry name" value="RCK_C_sf"/>
</dbReference>
<dbReference type="InterPro" id="IPR031312">
    <property type="entry name" value="Na/sul_symport_CS"/>
</dbReference>
<evidence type="ECO:0000313" key="10">
    <source>
        <dbReference type="Proteomes" id="UP001165381"/>
    </source>
</evidence>
<dbReference type="RefSeq" id="WP_249973578.1">
    <property type="nucleotide sequence ID" value="NZ_JAMFLZ010000006.1"/>
</dbReference>
<evidence type="ECO:0000259" key="8">
    <source>
        <dbReference type="PROSITE" id="PS51202"/>
    </source>
</evidence>
<feature type="transmembrane region" description="Helical" evidence="7">
    <location>
        <begin position="21"/>
        <end position="38"/>
    </location>
</feature>
<keyword evidence="6 7" id="KW-0472">Membrane</keyword>
<comment type="subcellular location">
    <subcellularLocation>
        <location evidence="1">Membrane</location>
        <topology evidence="1">Multi-pass membrane protein</topology>
    </subcellularLocation>
</comment>
<dbReference type="Pfam" id="PF03600">
    <property type="entry name" value="CitMHS"/>
    <property type="match status" value="1"/>
</dbReference>